<dbReference type="PANTHER" id="PTHR33866">
    <property type="entry name" value="S-ADENOSYLMETHIONINE DECARBOXYLASE PROENZYME"/>
    <property type="match status" value="1"/>
</dbReference>
<comment type="caution">
    <text evidence="10">The sequence shown here is derived from an EMBL/GenBank/DDBJ whole genome shotgun (WGS) entry which is preliminary data.</text>
</comment>
<evidence type="ECO:0000313" key="10">
    <source>
        <dbReference type="EMBL" id="PIX88283.1"/>
    </source>
</evidence>
<dbReference type="UniPathway" id="UPA00331">
    <property type="reaction ID" value="UER00451"/>
</dbReference>
<evidence type="ECO:0000256" key="6">
    <source>
        <dbReference type="ARBA" id="ARBA00023239"/>
    </source>
</evidence>
<comment type="function">
    <text evidence="9">Catalyzes the decarboxylation of S-adenosylmethionine to S-adenosylmethioninamine (dcAdoMet), the propylamine donor required for the synthesis of the polyamines spermine and spermidine from the diamine putrescine.</text>
</comment>
<sequence length="130" mass="14822">MTKKTKRSIQWVRDKKIKYAGIHLIAEFWGGKIIEDPKEIDKILILAAKKADNTPLEVTIHKFQPQGITGVVLLAESHIAIHSWPEINYVAVDIFTCGEKAIPYKAIDYLKKKFKPKKVEIQKITRGKIG</sequence>
<accession>A0A2M7MFB9</accession>
<feature type="modified residue" description="Pyruvic acid (Ser); by autocatalysis" evidence="9">
    <location>
        <position position="77"/>
    </location>
</feature>
<keyword evidence="6 9" id="KW-0456">Lyase</keyword>
<keyword evidence="8 9" id="KW-0670">Pyruvate</keyword>
<evidence type="ECO:0000256" key="5">
    <source>
        <dbReference type="ARBA" id="ARBA00023145"/>
    </source>
</evidence>
<evidence type="ECO:0000256" key="8">
    <source>
        <dbReference type="ARBA" id="ARBA00023317"/>
    </source>
</evidence>
<evidence type="ECO:0000256" key="4">
    <source>
        <dbReference type="ARBA" id="ARBA00023115"/>
    </source>
</evidence>
<organism evidence="10 11">
    <name type="scientific">Candidatus Nealsonbacteria bacterium CG_4_10_14_3_um_filter_36_16</name>
    <dbReference type="NCBI Taxonomy" id="1974685"/>
    <lineage>
        <taxon>Bacteria</taxon>
        <taxon>Candidatus Nealsoniibacteriota</taxon>
    </lineage>
</organism>
<dbReference type="SUPFAM" id="SSF56276">
    <property type="entry name" value="S-adenosylmethionine decarboxylase"/>
    <property type="match status" value="1"/>
</dbReference>
<dbReference type="PANTHER" id="PTHR33866:SF2">
    <property type="entry name" value="S-ADENOSYLMETHIONINE DECARBOXYLASE PROENZYME"/>
    <property type="match status" value="1"/>
</dbReference>
<comment type="cofactor">
    <cofactor evidence="9">
        <name>pyruvate</name>
        <dbReference type="ChEBI" id="CHEBI:15361"/>
    </cofactor>
    <text evidence="9">Binds 1 pyruvoyl group covalently per subunit.</text>
</comment>
<feature type="chain" id="PRO_5023256607" description="S-adenosylmethionine decarboxylase beta chain" evidence="9">
    <location>
        <begin position="1"/>
        <end position="76"/>
    </location>
</feature>
<dbReference type="Pfam" id="PF02675">
    <property type="entry name" value="AdoMet_dc"/>
    <property type="match status" value="1"/>
</dbReference>
<keyword evidence="7 9" id="KW-0704">Schiff base</keyword>
<keyword evidence="9" id="KW-0949">S-adenosyl-L-methionine</keyword>
<dbReference type="GO" id="GO:0005829">
    <property type="term" value="C:cytosol"/>
    <property type="evidence" value="ECO:0007669"/>
    <property type="project" value="TreeGrafter"/>
</dbReference>
<feature type="active site" description="Schiff-base intermediate with substrate; via pyruvic acid" evidence="9">
    <location>
        <position position="77"/>
    </location>
</feature>
<keyword evidence="4 9" id="KW-0620">Polyamine biosynthesis</keyword>
<comment type="pathway">
    <text evidence="9">Amine and polyamine biosynthesis; S-adenosylmethioninamine biosynthesis; S-adenosylmethioninamine from S-adenosyl-L-methionine: step 1/1.</text>
</comment>
<comment type="PTM">
    <text evidence="9">Is synthesized initially as an inactive proenzyme. Formation of the active enzyme involves a self-maturation process in which the active site pyruvoyl group is generated from an internal serine residue via an autocatalytic post-translational modification. Two non-identical subunits are generated from the proenzyme in this reaction, and the pyruvate is formed at the N-terminus of the alpha chain, which is derived from the carboxyl end of the proenzyme. The post-translation cleavage follows an unusual pathway, termed non-hydrolytic serinolysis, in which the side chain hydroxyl group of the serine supplies its oxygen atom to form the C-terminus of the beta chain, while the remainder of the serine residue undergoes an oxidative deamination to produce ammonia and the pyruvoyl group blocking the N-terminus of the alpha chain.</text>
</comment>
<proteinExistence type="inferred from homology"/>
<comment type="similarity">
    <text evidence="9">Belongs to the prokaryotic AdoMetDC family. Type 1 subfamily.</text>
</comment>
<dbReference type="HAMAP" id="MF_00464">
    <property type="entry name" value="AdoMetDC_1"/>
    <property type="match status" value="1"/>
</dbReference>
<evidence type="ECO:0000256" key="3">
    <source>
        <dbReference type="ARBA" id="ARBA00023066"/>
    </source>
</evidence>
<comment type="catalytic activity">
    <reaction evidence="9">
        <text>S-adenosyl-L-methionine + H(+) = S-adenosyl 3-(methylsulfanyl)propylamine + CO2</text>
        <dbReference type="Rhea" id="RHEA:15981"/>
        <dbReference type="ChEBI" id="CHEBI:15378"/>
        <dbReference type="ChEBI" id="CHEBI:16526"/>
        <dbReference type="ChEBI" id="CHEBI:57443"/>
        <dbReference type="ChEBI" id="CHEBI:59789"/>
        <dbReference type="EC" id="4.1.1.50"/>
    </reaction>
</comment>
<dbReference type="Gene3D" id="3.60.90.10">
    <property type="entry name" value="S-adenosylmethionine decarboxylase"/>
    <property type="match status" value="1"/>
</dbReference>
<protein>
    <recommendedName>
        <fullName evidence="9">S-adenosylmethionine decarboxylase proenzyme</fullName>
        <shortName evidence="9">AdoMetDC</shortName>
        <shortName evidence="9">SAMDC</shortName>
        <ecNumber evidence="9">4.1.1.50</ecNumber>
    </recommendedName>
    <component>
        <recommendedName>
            <fullName evidence="9">S-adenosylmethionine decarboxylase beta chain</fullName>
        </recommendedName>
    </component>
    <component>
        <recommendedName>
            <fullName evidence="9">S-adenosylmethionine decarboxylase alpha chain</fullName>
        </recommendedName>
    </component>
</protein>
<dbReference type="AlphaFoldDB" id="A0A2M7MFB9"/>
<evidence type="ECO:0000256" key="7">
    <source>
        <dbReference type="ARBA" id="ARBA00023270"/>
    </source>
</evidence>
<evidence type="ECO:0000256" key="9">
    <source>
        <dbReference type="HAMAP-Rule" id="MF_00464"/>
    </source>
</evidence>
<feature type="chain" id="PRO_5023256608" description="S-adenosylmethionine decarboxylase alpha chain" evidence="9">
    <location>
        <begin position="77"/>
        <end position="130"/>
    </location>
</feature>
<dbReference type="EC" id="4.1.1.50" evidence="9"/>
<evidence type="ECO:0000256" key="1">
    <source>
        <dbReference type="ARBA" id="ARBA00022793"/>
    </source>
</evidence>
<dbReference type="InterPro" id="IPR016067">
    <property type="entry name" value="S-AdoMet_deCO2ase_core"/>
</dbReference>
<dbReference type="GO" id="GO:0004014">
    <property type="term" value="F:adenosylmethionine decarboxylase activity"/>
    <property type="evidence" value="ECO:0007669"/>
    <property type="project" value="UniProtKB-UniRule"/>
</dbReference>
<dbReference type="EMBL" id="PFJR01000030">
    <property type="protein sequence ID" value="PIX88283.1"/>
    <property type="molecule type" value="Genomic_DNA"/>
</dbReference>
<dbReference type="Proteomes" id="UP000230064">
    <property type="component" value="Unassembled WGS sequence"/>
</dbReference>
<feature type="site" description="Cleavage (non-hydrolytic); by autolysis" evidence="9">
    <location>
        <begin position="76"/>
        <end position="77"/>
    </location>
</feature>
<dbReference type="InterPro" id="IPR003826">
    <property type="entry name" value="AdoMetDC_fam_prok"/>
</dbReference>
<reference evidence="11" key="1">
    <citation type="submission" date="2017-09" db="EMBL/GenBank/DDBJ databases">
        <title>Depth-based differentiation of microbial function through sediment-hosted aquifers and enrichment of novel symbionts in the deep terrestrial subsurface.</title>
        <authorList>
            <person name="Probst A.J."/>
            <person name="Ladd B."/>
            <person name="Jarett J.K."/>
            <person name="Geller-Mcgrath D.E."/>
            <person name="Sieber C.M.K."/>
            <person name="Emerson J.B."/>
            <person name="Anantharaman K."/>
            <person name="Thomas B.C."/>
            <person name="Malmstrom R."/>
            <person name="Stieglmeier M."/>
            <person name="Klingl A."/>
            <person name="Woyke T."/>
            <person name="Ryan C.M."/>
            <person name="Banfield J.F."/>
        </authorList>
    </citation>
    <scope>NUCLEOTIDE SEQUENCE [LARGE SCALE GENOMIC DNA]</scope>
</reference>
<evidence type="ECO:0000313" key="11">
    <source>
        <dbReference type="Proteomes" id="UP000230064"/>
    </source>
</evidence>
<keyword evidence="3 9" id="KW-0745">Spermidine biosynthesis</keyword>
<comment type="subunit">
    <text evidence="9">Heterotetramer of two alpha and two beta chains arranged as a dimer of alpha/beta heterodimers.</text>
</comment>
<gene>
    <name evidence="10" type="primary">speD</name>
    <name evidence="9" type="synonym">speH</name>
    <name evidence="10" type="ORF">COZ30_01215</name>
</gene>
<evidence type="ECO:0000256" key="2">
    <source>
        <dbReference type="ARBA" id="ARBA00022813"/>
    </source>
</evidence>
<dbReference type="GO" id="GO:0008295">
    <property type="term" value="P:spermidine biosynthetic process"/>
    <property type="evidence" value="ECO:0007669"/>
    <property type="project" value="UniProtKB-UniRule"/>
</dbReference>
<dbReference type="InterPro" id="IPR017716">
    <property type="entry name" value="S-AdoMet_deCOase_pro-enz"/>
</dbReference>
<keyword evidence="1 9" id="KW-0210">Decarboxylase</keyword>
<keyword evidence="2 9" id="KW-0068">Autocatalytic cleavage</keyword>
<feature type="active site" description="Proton acceptor; for processing activity" evidence="9">
    <location>
        <position position="82"/>
    </location>
</feature>
<keyword evidence="5 9" id="KW-0865">Zymogen</keyword>
<feature type="active site" description="Proton donor; for catalytic activity" evidence="9">
    <location>
        <position position="97"/>
    </location>
</feature>
<dbReference type="NCBIfam" id="TIGR03330">
    <property type="entry name" value="SAM_DCase_Bsu"/>
    <property type="match status" value="1"/>
</dbReference>
<name>A0A2M7MFB9_9BACT</name>